<reference evidence="2" key="1">
    <citation type="submission" date="2020-03" db="EMBL/GenBank/DDBJ databases">
        <title>The deep terrestrial virosphere.</title>
        <authorList>
            <person name="Holmfeldt K."/>
            <person name="Nilsson E."/>
            <person name="Simone D."/>
            <person name="Lopez-Fernandez M."/>
            <person name="Wu X."/>
            <person name="de Brujin I."/>
            <person name="Lundin D."/>
            <person name="Andersson A."/>
            <person name="Bertilsson S."/>
            <person name="Dopson M."/>
        </authorList>
    </citation>
    <scope>NUCLEOTIDE SEQUENCE</scope>
    <source>
        <strain evidence="2">MM415A00465</strain>
        <strain evidence="1">MM415B00381</strain>
    </source>
</reference>
<dbReference type="EMBL" id="MT142475">
    <property type="protein sequence ID" value="QJA81963.1"/>
    <property type="molecule type" value="Genomic_DNA"/>
</dbReference>
<gene>
    <name evidence="2" type="ORF">MM415A00465_0021</name>
    <name evidence="1" type="ORF">MM415B00381_0043</name>
</gene>
<accession>A0A6M3KIW3</accession>
<evidence type="ECO:0000313" key="2">
    <source>
        <dbReference type="EMBL" id="QJA81963.1"/>
    </source>
</evidence>
<protein>
    <submittedName>
        <fullName evidence="2">Uncharacterized protein</fullName>
    </submittedName>
</protein>
<proteinExistence type="predicted"/>
<evidence type="ECO:0000313" key="1">
    <source>
        <dbReference type="EMBL" id="QJA65730.1"/>
    </source>
</evidence>
<name>A0A6M3KIW3_9ZZZZ</name>
<dbReference type="EMBL" id="MT141543">
    <property type="protein sequence ID" value="QJA65730.1"/>
    <property type="molecule type" value="Genomic_DNA"/>
</dbReference>
<sequence>MLEETKKLKKIAICGCSDHKHMAPFDNDEFEIWGVNNLYHSINEVQMKNVGKWFEIHQIVNDGKNFIRRGSKDFRGQPVDMYLSQLAKLPCKVMMQQKWEQIPNSEVFPVKELMEMFKTDYFTNTISWEIAYALYLIERKEYLPHIGVWGVDMATNTGSIFSLPEYSHQRPSCEFWLGMCLGRGVTIEIPAESDLLKLRYLYGYQELEKSKWILKKENTARALNDRMNKSAQQEQMANVQRNQYIGALEMLKEMNKWD</sequence>
<dbReference type="AlphaFoldDB" id="A0A6M3KIW3"/>
<organism evidence="2">
    <name type="scientific">viral metagenome</name>
    <dbReference type="NCBI Taxonomy" id="1070528"/>
    <lineage>
        <taxon>unclassified sequences</taxon>
        <taxon>metagenomes</taxon>
        <taxon>organismal metagenomes</taxon>
    </lineage>
</organism>